<dbReference type="InterPro" id="IPR017938">
    <property type="entry name" value="Riboflavin_synthase-like_b-brl"/>
</dbReference>
<dbReference type="Gene3D" id="1.20.990.10">
    <property type="entry name" value="NADPH-cytochrome p450 Reductase, Chain A, domain 3"/>
    <property type="match status" value="1"/>
</dbReference>
<dbReference type="InterPro" id="IPR039261">
    <property type="entry name" value="FNR_nucleotide-bd"/>
</dbReference>
<dbReference type="AlphaFoldDB" id="A0A6P6XNY5"/>
<proteinExistence type="predicted"/>
<evidence type="ECO:0000256" key="7">
    <source>
        <dbReference type="ARBA" id="ARBA00022857"/>
    </source>
</evidence>
<evidence type="ECO:0000256" key="5">
    <source>
        <dbReference type="ARBA" id="ARBA00022643"/>
    </source>
</evidence>
<dbReference type="InterPro" id="IPR008254">
    <property type="entry name" value="Flavodoxin/NO_synth"/>
</dbReference>
<keyword evidence="9" id="KW-1185">Reference proteome</keyword>
<keyword evidence="5" id="KW-0288">FMN</keyword>
<dbReference type="PANTHER" id="PTHR19384">
    <property type="entry name" value="NITRIC OXIDE SYNTHASE-RELATED"/>
    <property type="match status" value="1"/>
</dbReference>
<evidence type="ECO:0000313" key="9">
    <source>
        <dbReference type="Proteomes" id="UP000515146"/>
    </source>
</evidence>
<dbReference type="SUPFAM" id="SSF52343">
    <property type="entry name" value="Ferredoxin reductase-like, C-terminal NADP-linked domain"/>
    <property type="match status" value="1"/>
</dbReference>
<dbReference type="InterPro" id="IPR001094">
    <property type="entry name" value="Flavdoxin-like"/>
</dbReference>
<dbReference type="SUPFAM" id="SSF63380">
    <property type="entry name" value="Riboflavin synthase domain-like"/>
    <property type="match status" value="1"/>
</dbReference>
<dbReference type="Proteomes" id="UP000515146">
    <property type="component" value="Unplaced"/>
</dbReference>
<dbReference type="Gene3D" id="3.40.50.80">
    <property type="entry name" value="Nucleotide-binding domain of ferredoxin-NADP reductase (FNR) module"/>
    <property type="match status" value="1"/>
</dbReference>
<evidence type="ECO:0000256" key="1">
    <source>
        <dbReference type="ARBA" id="ARBA00001917"/>
    </source>
</evidence>
<keyword evidence="4" id="KW-0285">Flavoprotein</keyword>
<dbReference type="RefSeq" id="XP_027195185.1">
    <property type="nucleotide sequence ID" value="XM_027339384.1"/>
</dbReference>
<dbReference type="PRINTS" id="PR00369">
    <property type="entry name" value="FLAVODOXIN"/>
</dbReference>
<dbReference type="GO" id="GO:0009086">
    <property type="term" value="P:methionine biosynthetic process"/>
    <property type="evidence" value="ECO:0007669"/>
    <property type="project" value="TreeGrafter"/>
</dbReference>
<dbReference type="GO" id="GO:0005829">
    <property type="term" value="C:cytosol"/>
    <property type="evidence" value="ECO:0007669"/>
    <property type="project" value="TreeGrafter"/>
</dbReference>
<dbReference type="Pfam" id="PF00258">
    <property type="entry name" value="Flavodoxin_1"/>
    <property type="match status" value="1"/>
</dbReference>
<reference evidence="10" key="1">
    <citation type="submission" date="2025-08" db="UniProtKB">
        <authorList>
            <consortium name="RefSeq"/>
        </authorList>
    </citation>
    <scope>IDENTIFICATION</scope>
    <source>
        <strain evidence="10">Airmid</strain>
    </source>
</reference>
<dbReference type="GO" id="GO:0030586">
    <property type="term" value="F:[methionine synthase] reductase (NADPH) activity"/>
    <property type="evidence" value="ECO:0007669"/>
    <property type="project" value="TreeGrafter"/>
</dbReference>
<dbReference type="PANTHER" id="PTHR19384:SF84">
    <property type="entry name" value="METHIONINE SYNTHASE REDUCTASE"/>
    <property type="match status" value="1"/>
</dbReference>
<keyword evidence="3" id="KW-0028">Amino-acid biosynthesis</keyword>
<dbReference type="OrthoDB" id="6515730at2759"/>
<organism evidence="9 10">
    <name type="scientific">Dermatophagoides pteronyssinus</name>
    <name type="common">European house dust mite</name>
    <dbReference type="NCBI Taxonomy" id="6956"/>
    <lineage>
        <taxon>Eukaryota</taxon>
        <taxon>Metazoa</taxon>
        <taxon>Ecdysozoa</taxon>
        <taxon>Arthropoda</taxon>
        <taxon>Chelicerata</taxon>
        <taxon>Arachnida</taxon>
        <taxon>Acari</taxon>
        <taxon>Acariformes</taxon>
        <taxon>Sarcoptiformes</taxon>
        <taxon>Astigmata</taxon>
        <taxon>Psoroptidia</taxon>
        <taxon>Analgoidea</taxon>
        <taxon>Pyroglyphidae</taxon>
        <taxon>Dermatophagoidinae</taxon>
        <taxon>Dermatophagoides</taxon>
    </lineage>
</organism>
<evidence type="ECO:0000256" key="8">
    <source>
        <dbReference type="ARBA" id="ARBA00023002"/>
    </source>
</evidence>
<comment type="cofactor">
    <cofactor evidence="1">
        <name>FMN</name>
        <dbReference type="ChEBI" id="CHEBI:58210"/>
    </cofactor>
</comment>
<dbReference type="OMA" id="GKFFRHY"/>
<evidence type="ECO:0000256" key="6">
    <source>
        <dbReference type="ARBA" id="ARBA00022827"/>
    </source>
</evidence>
<dbReference type="SUPFAM" id="SSF52218">
    <property type="entry name" value="Flavoproteins"/>
    <property type="match status" value="1"/>
</dbReference>
<gene>
    <name evidence="10" type="primary">LOC113789801</name>
</gene>
<dbReference type="GO" id="GO:0050667">
    <property type="term" value="P:homocysteine metabolic process"/>
    <property type="evidence" value="ECO:0007669"/>
    <property type="project" value="TreeGrafter"/>
</dbReference>
<evidence type="ECO:0000256" key="3">
    <source>
        <dbReference type="ARBA" id="ARBA00022605"/>
    </source>
</evidence>
<comment type="cofactor">
    <cofactor evidence="2">
        <name>FAD</name>
        <dbReference type="ChEBI" id="CHEBI:57692"/>
    </cofactor>
</comment>
<dbReference type="InterPro" id="IPR023173">
    <property type="entry name" value="NADPH_Cyt_P450_Rdtase_alpha"/>
</dbReference>
<dbReference type="GO" id="GO:0010181">
    <property type="term" value="F:FMN binding"/>
    <property type="evidence" value="ECO:0007669"/>
    <property type="project" value="InterPro"/>
</dbReference>
<evidence type="ECO:0000256" key="4">
    <source>
        <dbReference type="ARBA" id="ARBA00022630"/>
    </source>
</evidence>
<dbReference type="Pfam" id="PF00667">
    <property type="entry name" value="FAD_binding_1"/>
    <property type="match status" value="1"/>
</dbReference>
<dbReference type="KEGG" id="dpte:113789801"/>
<dbReference type="Gene3D" id="3.40.50.360">
    <property type="match status" value="1"/>
</dbReference>
<keyword evidence="8" id="KW-0560">Oxidoreductase</keyword>
<dbReference type="GO" id="GO:0050660">
    <property type="term" value="F:flavin adenine dinucleotide binding"/>
    <property type="evidence" value="ECO:0007669"/>
    <property type="project" value="TreeGrafter"/>
</dbReference>
<keyword evidence="7" id="KW-0521">NADP</keyword>
<sequence length="1029" mass="118813">MSSSKSNNNNNDDNGNNQIDQQDLNIINLNKIRILYASQTGQAESISKIIYDQLYDSINQYVSNWTDFNIDNYLQRYCISDYDKLITDFWKIDNNIKTTNSSSSSSSSDSDFCCVRHSYNNKNLLIIVASTTGQGDPPDKATKFFRWLRRLKREKQLTEFNHLTYALLGLGDTNYDNFANFSKQLNKLFDELGAISYITPAFADDAVGLELVTEPFIEKLIATIVQHFEKLNVTNNNCSHSNDKCEKDHFSESLMINTSDAKDNLIDSATFVNEPNEKINLTITDKNSINHIDDIEKVIDSNQDIMNINRPVVSSCISLTSSDKCNLSDICRQLVEPSAQLESIVDIEQLNLPKIPLISTKENNLYSRFIYSQKNLEQLPFYSAGTSINSIKNFLTNKLNNTDSSLYVGQVNLSKILSNDDSSLTTCCHRRKTLIECDVEYELFQPYEQNDWFIPGDSFGFYSANLLIDVYQVIRSIKVKCSDFGDNDDDDDDDSILLWDYFKGNKKQVFVVLNDKNIIVELLPYLFYGVDLRTIPKKATLCHLAQYTTDEQQRRRLLELSSKQGNIEYQKLILGQSITICDILRLFDTCHPPIDVFFAHLITAKPRYFSASSLPKIFKQNFDASLNNNHHDDNNLSSTTLIDTLYKCKFKIMFSVSTNFSHTFMRTSENLLGLFSGKFFRHYDFLPENFQADLMCSNVWKTIELIHENVINGNIFDNQDVTLYQSISFPVYLFQRLNKTFRMIPRELSLKRPLILISTGTGVTPFLTYFELLQDILSSDNKQNNDIENHHNHNNDHSSNDTLMNVLDYSKLSSEIFFIFGCRHPYQDFAYSDRIISLYKNQPSLINHLCLCFSRANFIDLLKFEIESQINLCCMAKMSMSINNNNHNESEENVSTQSRSTSSEHYNNFNGQQQNLENETDSQKSIIKHVDQLIRIHGEELTDLIINHNAIIYICGNWKLITSDIKQAFCDILTRYHFENHNEQKDDKLFNNYSSKTIINNNNMKQTSEAMKYLKQLQQNGRFVQDIWT</sequence>
<dbReference type="InParanoid" id="A0A6P6XNY5"/>
<accession>A0A6P6XNY5</accession>
<evidence type="ECO:0000313" key="10">
    <source>
        <dbReference type="RefSeq" id="XP_027195185.1"/>
    </source>
</evidence>
<dbReference type="InterPro" id="IPR029039">
    <property type="entry name" value="Flavoprotein-like_sf"/>
</dbReference>
<evidence type="ECO:0000256" key="2">
    <source>
        <dbReference type="ARBA" id="ARBA00001974"/>
    </source>
</evidence>
<name>A0A6P6XNY5_DERPT</name>
<dbReference type="PROSITE" id="PS50902">
    <property type="entry name" value="FLAVODOXIN_LIKE"/>
    <property type="match status" value="1"/>
</dbReference>
<protein>
    <submittedName>
        <fullName evidence="10">Uncharacterized protein LOC113789801</fullName>
    </submittedName>
</protein>
<dbReference type="InterPro" id="IPR003097">
    <property type="entry name" value="CysJ-like_FAD-binding"/>
</dbReference>
<keyword evidence="6" id="KW-0274">FAD</keyword>